<dbReference type="Gene3D" id="1.10.1740.10">
    <property type="match status" value="1"/>
</dbReference>
<evidence type="ECO:0000256" key="1">
    <source>
        <dbReference type="ARBA" id="ARBA00010641"/>
    </source>
</evidence>
<dbReference type="InterPro" id="IPR007627">
    <property type="entry name" value="RNA_pol_sigma70_r2"/>
</dbReference>
<evidence type="ECO:0000259" key="7">
    <source>
        <dbReference type="Pfam" id="PF00188"/>
    </source>
</evidence>
<evidence type="ECO:0000256" key="4">
    <source>
        <dbReference type="ARBA" id="ARBA00023125"/>
    </source>
</evidence>
<dbReference type="InterPro" id="IPR013325">
    <property type="entry name" value="RNA_pol_sigma_r2"/>
</dbReference>
<dbReference type="PANTHER" id="PTHR43133:SF8">
    <property type="entry name" value="RNA POLYMERASE SIGMA FACTOR HI_1459-RELATED"/>
    <property type="match status" value="1"/>
</dbReference>
<feature type="region of interest" description="Disordered" evidence="6">
    <location>
        <begin position="286"/>
        <end position="340"/>
    </location>
</feature>
<dbReference type="RefSeq" id="WP_185001679.1">
    <property type="nucleotide sequence ID" value="NZ_BAAAUI010000077.1"/>
</dbReference>
<dbReference type="SUPFAM" id="SSF88946">
    <property type="entry name" value="Sigma2 domain of RNA polymerase sigma factors"/>
    <property type="match status" value="1"/>
</dbReference>
<feature type="compositionally biased region" description="Low complexity" evidence="6">
    <location>
        <begin position="316"/>
        <end position="327"/>
    </location>
</feature>
<dbReference type="AlphaFoldDB" id="A0A7W7FRA2"/>
<dbReference type="InterPro" id="IPR036388">
    <property type="entry name" value="WH-like_DNA-bd_sf"/>
</dbReference>
<feature type="compositionally biased region" description="Low complexity" evidence="6">
    <location>
        <begin position="296"/>
        <end position="307"/>
    </location>
</feature>
<dbReference type="SUPFAM" id="SSF88659">
    <property type="entry name" value="Sigma3 and sigma4 domains of RNA polymerase sigma factors"/>
    <property type="match status" value="1"/>
</dbReference>
<accession>A0A7W7FRA2</accession>
<dbReference type="InterPro" id="IPR013324">
    <property type="entry name" value="RNA_pol_sigma_r3/r4-like"/>
</dbReference>
<dbReference type="Pfam" id="PF04542">
    <property type="entry name" value="Sigma70_r2"/>
    <property type="match status" value="1"/>
</dbReference>
<proteinExistence type="inferred from homology"/>
<dbReference type="InterPro" id="IPR035940">
    <property type="entry name" value="CAP_sf"/>
</dbReference>
<dbReference type="Proteomes" id="UP000533598">
    <property type="component" value="Unassembled WGS sequence"/>
</dbReference>
<dbReference type="EMBL" id="JACHMH010000001">
    <property type="protein sequence ID" value="MBB4675756.1"/>
    <property type="molecule type" value="Genomic_DNA"/>
</dbReference>
<keyword evidence="2" id="KW-0805">Transcription regulation</keyword>
<dbReference type="SUPFAM" id="SSF55797">
    <property type="entry name" value="PR-1-like"/>
    <property type="match status" value="1"/>
</dbReference>
<evidence type="ECO:0000256" key="5">
    <source>
        <dbReference type="ARBA" id="ARBA00023163"/>
    </source>
</evidence>
<organism evidence="9 10">
    <name type="scientific">Crossiella cryophila</name>
    <dbReference type="NCBI Taxonomy" id="43355"/>
    <lineage>
        <taxon>Bacteria</taxon>
        <taxon>Bacillati</taxon>
        <taxon>Actinomycetota</taxon>
        <taxon>Actinomycetes</taxon>
        <taxon>Pseudonocardiales</taxon>
        <taxon>Pseudonocardiaceae</taxon>
        <taxon>Crossiella</taxon>
    </lineage>
</organism>
<dbReference type="CDD" id="cd05379">
    <property type="entry name" value="CAP_bacterial"/>
    <property type="match status" value="1"/>
</dbReference>
<keyword evidence="10" id="KW-1185">Reference proteome</keyword>
<keyword evidence="3" id="KW-0731">Sigma factor</keyword>
<dbReference type="Pfam" id="PF00188">
    <property type="entry name" value="CAP"/>
    <property type="match status" value="1"/>
</dbReference>
<dbReference type="GO" id="GO:0003677">
    <property type="term" value="F:DNA binding"/>
    <property type="evidence" value="ECO:0007669"/>
    <property type="project" value="UniProtKB-KW"/>
</dbReference>
<dbReference type="NCBIfam" id="TIGR02937">
    <property type="entry name" value="sigma70-ECF"/>
    <property type="match status" value="1"/>
</dbReference>
<dbReference type="InterPro" id="IPR039425">
    <property type="entry name" value="RNA_pol_sigma-70-like"/>
</dbReference>
<evidence type="ECO:0000256" key="2">
    <source>
        <dbReference type="ARBA" id="ARBA00023015"/>
    </source>
</evidence>
<dbReference type="InterPro" id="IPR014044">
    <property type="entry name" value="CAP_dom"/>
</dbReference>
<dbReference type="GO" id="GO:0006352">
    <property type="term" value="P:DNA-templated transcription initiation"/>
    <property type="evidence" value="ECO:0007669"/>
    <property type="project" value="InterPro"/>
</dbReference>
<reference evidence="9 10" key="1">
    <citation type="submission" date="2020-08" db="EMBL/GenBank/DDBJ databases">
        <title>Sequencing the genomes of 1000 actinobacteria strains.</title>
        <authorList>
            <person name="Klenk H.-P."/>
        </authorList>
    </citation>
    <scope>NUCLEOTIDE SEQUENCE [LARGE SCALE GENOMIC DNA]</scope>
    <source>
        <strain evidence="9 10">DSM 44230</strain>
    </source>
</reference>
<protein>
    <submittedName>
        <fullName evidence="9">RNA polymerase sigma factor (Sigma-70 family)</fullName>
    </submittedName>
</protein>
<keyword evidence="5" id="KW-0804">Transcription</keyword>
<sequence length="459" mass="48706">MQTQEPTDADLVRAAAAGSSQAFATLYARHRPAVAGFVRRLVRDPHLAEDISQEAFVSALRNLTDLREPERFRPWLVSIAHRAALDHLRKPGPALLPELPELVDGEASPAEAAAAHEAARLVWDAAASLEPRQLAVLELTVREGLSGPELAQALDVRANHAAVLAHRARSALGNAVRMLLVARNPRRCPRLAELVPGRPQSLSLPQRMSVDRHLRRCPQCRDLAGRLTTPLTVLGVLFAGASVAADHPALLPVNAGNSLVFKASVPVALAATLAVGYYLLPHPVEQPQAAPPPPATSTSTTTAEPSTTTPPPPSSSTPLTSTTRPRPSSTPPTTAPAGPGEALTVLINDRRSAAGCQPLRQDPRLNTAARQHSADMMKNSYVGMSSPDGTSIDDRARAAGYQQTAGAYVAAYRESAKDMAPTVADDGSPALRCDVRSVGISRAVGGECHYYWTVIYGRA</sequence>
<feature type="domain" description="RNA polymerase sigma-70 region 2" evidence="8">
    <location>
        <begin position="26"/>
        <end position="90"/>
    </location>
</feature>
<evidence type="ECO:0000256" key="3">
    <source>
        <dbReference type="ARBA" id="ARBA00023082"/>
    </source>
</evidence>
<dbReference type="Gene3D" id="3.40.33.10">
    <property type="entry name" value="CAP"/>
    <property type="match status" value="1"/>
</dbReference>
<evidence type="ECO:0000259" key="8">
    <source>
        <dbReference type="Pfam" id="PF04542"/>
    </source>
</evidence>
<comment type="caution">
    <text evidence="9">The sequence shown here is derived from an EMBL/GenBank/DDBJ whole genome shotgun (WGS) entry which is preliminary data.</text>
</comment>
<evidence type="ECO:0000313" key="9">
    <source>
        <dbReference type="EMBL" id="MBB4675756.1"/>
    </source>
</evidence>
<dbReference type="InterPro" id="IPR014284">
    <property type="entry name" value="RNA_pol_sigma-70_dom"/>
</dbReference>
<dbReference type="GO" id="GO:0016987">
    <property type="term" value="F:sigma factor activity"/>
    <property type="evidence" value="ECO:0007669"/>
    <property type="project" value="UniProtKB-KW"/>
</dbReference>
<evidence type="ECO:0000256" key="6">
    <source>
        <dbReference type="SAM" id="MobiDB-lite"/>
    </source>
</evidence>
<dbReference type="Gene3D" id="1.10.10.10">
    <property type="entry name" value="Winged helix-like DNA-binding domain superfamily/Winged helix DNA-binding domain"/>
    <property type="match status" value="1"/>
</dbReference>
<dbReference type="PANTHER" id="PTHR43133">
    <property type="entry name" value="RNA POLYMERASE ECF-TYPE SIGMA FACTO"/>
    <property type="match status" value="1"/>
</dbReference>
<gene>
    <name evidence="9" type="ORF">HNR67_001874</name>
</gene>
<feature type="domain" description="SCP" evidence="7">
    <location>
        <begin position="346"/>
        <end position="456"/>
    </location>
</feature>
<comment type="similarity">
    <text evidence="1">Belongs to the sigma-70 factor family. ECF subfamily.</text>
</comment>
<name>A0A7W7FRA2_9PSEU</name>
<evidence type="ECO:0000313" key="10">
    <source>
        <dbReference type="Proteomes" id="UP000533598"/>
    </source>
</evidence>
<keyword evidence="4" id="KW-0238">DNA-binding</keyword>